<dbReference type="GO" id="GO:0000976">
    <property type="term" value="F:transcription cis-regulatory region binding"/>
    <property type="evidence" value="ECO:0007669"/>
    <property type="project" value="TreeGrafter"/>
</dbReference>
<keyword evidence="4 7" id="KW-0238">DNA-binding</keyword>
<dbReference type="SMART" id="SM00862">
    <property type="entry name" value="Trans_reg_C"/>
    <property type="match status" value="1"/>
</dbReference>
<dbReference type="SUPFAM" id="SSF46894">
    <property type="entry name" value="C-terminal effector domain of the bipartite response regulators"/>
    <property type="match status" value="1"/>
</dbReference>
<evidence type="ECO:0000256" key="3">
    <source>
        <dbReference type="ARBA" id="ARBA00023015"/>
    </source>
</evidence>
<dbReference type="RefSeq" id="WP_160905033.1">
    <property type="nucleotide sequence ID" value="NZ_WVHS01000001.1"/>
</dbReference>
<accession>A0A7K1XSU4</accession>
<comment type="caution">
    <text evidence="10">The sequence shown here is derived from an EMBL/GenBank/DDBJ whole genome shotgun (WGS) entry which is preliminary data.</text>
</comment>
<dbReference type="PROSITE" id="PS51755">
    <property type="entry name" value="OMPR_PHOB"/>
    <property type="match status" value="1"/>
</dbReference>
<evidence type="ECO:0000256" key="5">
    <source>
        <dbReference type="ARBA" id="ARBA00023163"/>
    </source>
</evidence>
<feature type="domain" description="OmpR/PhoB-type" evidence="9">
    <location>
        <begin position="124"/>
        <end position="224"/>
    </location>
</feature>
<dbReference type="Gene3D" id="3.40.50.2300">
    <property type="match status" value="1"/>
</dbReference>
<evidence type="ECO:0000256" key="6">
    <source>
        <dbReference type="PROSITE-ProRule" id="PRU00169"/>
    </source>
</evidence>
<evidence type="ECO:0000256" key="7">
    <source>
        <dbReference type="PROSITE-ProRule" id="PRU01091"/>
    </source>
</evidence>
<dbReference type="InterPro" id="IPR001789">
    <property type="entry name" value="Sig_transdc_resp-reg_receiver"/>
</dbReference>
<feature type="DNA-binding region" description="OmpR/PhoB-type" evidence="7">
    <location>
        <begin position="124"/>
        <end position="224"/>
    </location>
</feature>
<dbReference type="Pfam" id="PF00072">
    <property type="entry name" value="Response_reg"/>
    <property type="match status" value="1"/>
</dbReference>
<evidence type="ECO:0000256" key="2">
    <source>
        <dbReference type="ARBA" id="ARBA00023012"/>
    </source>
</evidence>
<dbReference type="Pfam" id="PF00486">
    <property type="entry name" value="Trans_reg_C"/>
    <property type="match status" value="1"/>
</dbReference>
<dbReference type="Proteomes" id="UP000451233">
    <property type="component" value="Unassembled WGS sequence"/>
</dbReference>
<name>A0A7K1XSU4_9SPHI</name>
<feature type="domain" description="Response regulatory" evidence="8">
    <location>
        <begin position="2"/>
        <end position="116"/>
    </location>
</feature>
<dbReference type="InterPro" id="IPR011006">
    <property type="entry name" value="CheY-like_superfamily"/>
</dbReference>
<dbReference type="PANTHER" id="PTHR48111:SF22">
    <property type="entry name" value="REGULATOR OF RPOS"/>
    <property type="match status" value="1"/>
</dbReference>
<feature type="modified residue" description="4-aspartylphosphate" evidence="6">
    <location>
        <position position="51"/>
    </location>
</feature>
<keyword evidence="1 6" id="KW-0597">Phosphoprotein</keyword>
<evidence type="ECO:0000313" key="10">
    <source>
        <dbReference type="EMBL" id="MXV14024.1"/>
    </source>
</evidence>
<dbReference type="InterPro" id="IPR001867">
    <property type="entry name" value="OmpR/PhoB-type_DNA-bd"/>
</dbReference>
<dbReference type="Gene3D" id="1.10.10.10">
    <property type="entry name" value="Winged helix-like DNA-binding domain superfamily/Winged helix DNA-binding domain"/>
    <property type="match status" value="1"/>
</dbReference>
<dbReference type="Gene3D" id="6.10.250.690">
    <property type="match status" value="1"/>
</dbReference>
<evidence type="ECO:0000256" key="1">
    <source>
        <dbReference type="ARBA" id="ARBA00022553"/>
    </source>
</evidence>
<keyword evidence="5" id="KW-0804">Transcription</keyword>
<evidence type="ECO:0000259" key="9">
    <source>
        <dbReference type="PROSITE" id="PS51755"/>
    </source>
</evidence>
<sequence length="226" mass="25273">MKLLLVEDETGLAESIIGYFSEDGTVCELAGDYGSGSEKICMYDYDCILLDLSLPGGDGLRLLEELKRMDKQEGVLIISARNSLDDRLKGLNLGADDYLTKPFHLSELKARVIAIVRRKQFGGSNRVIFNEIAADLLAMNVTVKGVKITLTRKEFDLLVYLVANQGKVVSKNAIAEHLWGDEMDLSDRFDFIYTHIKNLRKKLVEAGAKDYLKSMYGVGYKFGSEE</sequence>
<dbReference type="PANTHER" id="PTHR48111">
    <property type="entry name" value="REGULATOR OF RPOS"/>
    <property type="match status" value="1"/>
</dbReference>
<dbReference type="EMBL" id="WVHS01000001">
    <property type="protein sequence ID" value="MXV14024.1"/>
    <property type="molecule type" value="Genomic_DNA"/>
</dbReference>
<keyword evidence="3" id="KW-0805">Transcription regulation</keyword>
<dbReference type="InterPro" id="IPR036388">
    <property type="entry name" value="WH-like_DNA-bd_sf"/>
</dbReference>
<evidence type="ECO:0000256" key="4">
    <source>
        <dbReference type="ARBA" id="ARBA00023125"/>
    </source>
</evidence>
<organism evidence="10 11">
    <name type="scientific">Hufsiella ginkgonis</name>
    <dbReference type="NCBI Taxonomy" id="2695274"/>
    <lineage>
        <taxon>Bacteria</taxon>
        <taxon>Pseudomonadati</taxon>
        <taxon>Bacteroidota</taxon>
        <taxon>Sphingobacteriia</taxon>
        <taxon>Sphingobacteriales</taxon>
        <taxon>Sphingobacteriaceae</taxon>
        <taxon>Hufsiella</taxon>
    </lineage>
</organism>
<keyword evidence="11" id="KW-1185">Reference proteome</keyword>
<dbReference type="GO" id="GO:0032993">
    <property type="term" value="C:protein-DNA complex"/>
    <property type="evidence" value="ECO:0007669"/>
    <property type="project" value="TreeGrafter"/>
</dbReference>
<dbReference type="SUPFAM" id="SSF52172">
    <property type="entry name" value="CheY-like"/>
    <property type="match status" value="1"/>
</dbReference>
<evidence type="ECO:0000259" key="8">
    <source>
        <dbReference type="PROSITE" id="PS50110"/>
    </source>
</evidence>
<protein>
    <submittedName>
        <fullName evidence="10">Response regulator</fullName>
    </submittedName>
</protein>
<dbReference type="CDD" id="cd00383">
    <property type="entry name" value="trans_reg_C"/>
    <property type="match status" value="1"/>
</dbReference>
<gene>
    <name evidence="10" type="ORF">GS398_01835</name>
</gene>
<proteinExistence type="predicted"/>
<keyword evidence="2" id="KW-0902">Two-component regulatory system</keyword>
<dbReference type="GO" id="GO:0006355">
    <property type="term" value="P:regulation of DNA-templated transcription"/>
    <property type="evidence" value="ECO:0007669"/>
    <property type="project" value="InterPro"/>
</dbReference>
<dbReference type="GO" id="GO:0005829">
    <property type="term" value="C:cytosol"/>
    <property type="evidence" value="ECO:0007669"/>
    <property type="project" value="TreeGrafter"/>
</dbReference>
<dbReference type="InterPro" id="IPR016032">
    <property type="entry name" value="Sig_transdc_resp-reg_C-effctor"/>
</dbReference>
<dbReference type="PROSITE" id="PS50110">
    <property type="entry name" value="RESPONSE_REGULATORY"/>
    <property type="match status" value="1"/>
</dbReference>
<evidence type="ECO:0000313" key="11">
    <source>
        <dbReference type="Proteomes" id="UP000451233"/>
    </source>
</evidence>
<dbReference type="GO" id="GO:0000156">
    <property type="term" value="F:phosphorelay response regulator activity"/>
    <property type="evidence" value="ECO:0007669"/>
    <property type="project" value="TreeGrafter"/>
</dbReference>
<reference evidence="10 11" key="1">
    <citation type="submission" date="2019-11" db="EMBL/GenBank/DDBJ databases">
        <title>Pedobacter sp. HMF7056 Genome sequencing and assembly.</title>
        <authorList>
            <person name="Kang H."/>
            <person name="Kim H."/>
            <person name="Joh K."/>
        </authorList>
    </citation>
    <scope>NUCLEOTIDE SEQUENCE [LARGE SCALE GENOMIC DNA]</scope>
    <source>
        <strain evidence="10 11">HMF7056</strain>
    </source>
</reference>
<dbReference type="AlphaFoldDB" id="A0A7K1XSU4"/>
<dbReference type="InterPro" id="IPR039420">
    <property type="entry name" value="WalR-like"/>
</dbReference>
<dbReference type="SMART" id="SM00448">
    <property type="entry name" value="REC"/>
    <property type="match status" value="1"/>
</dbReference>